<sequence length="423" mass="48092">MAKQKIDLKYVKKLKNGDRKAFDYIYNYYKDSIYYFALTLLRNEADAEETVQETFIKVIENINKLKNDASFHSWIFTIAFNHSLSIKNKGKRKMELSDDTNLEEIIEYKRTLTQEVSDNELKVAIEHAILEMPERFHQVAFLKYFDDLTVSEIAEVMQMPVGTVKSRLSKIRDSVQPILTEQGFNPAKYLTVAFTPMMYEAFQVLVNQNQMSVDTSKKIINSIVSSSTFPTVLAATAETFTISTGAKVAITFALVGGTGFVGYSQLNTQEKQVIKEIAYYDQLTNSDVEVLVTLSDVVETNKIEVFQENKSIDYTYADNQITFVAKSNGEYTVEIAKEKAVVTISNIDKKKPILQNASYEEGILSLDITDNSEIDYKNSYIKNNNENILIPEDHNLKIELDGTVEVVVVDIVGNLTQYEIEIN</sequence>
<dbReference type="InterPro" id="IPR013324">
    <property type="entry name" value="RNA_pol_sigma_r3/r4-like"/>
</dbReference>
<organism evidence="7 8">
    <name type="scientific">Breznakia pachnodae</name>
    <dbReference type="NCBI Taxonomy" id="265178"/>
    <lineage>
        <taxon>Bacteria</taxon>
        <taxon>Bacillati</taxon>
        <taxon>Bacillota</taxon>
        <taxon>Erysipelotrichia</taxon>
        <taxon>Erysipelotrichales</taxon>
        <taxon>Erysipelotrichaceae</taxon>
        <taxon>Breznakia</taxon>
    </lineage>
</organism>
<dbReference type="InterPro" id="IPR013249">
    <property type="entry name" value="RNA_pol_sigma70_r4_t2"/>
</dbReference>
<evidence type="ECO:0000256" key="1">
    <source>
        <dbReference type="ARBA" id="ARBA00010641"/>
    </source>
</evidence>
<dbReference type="RefSeq" id="WP_307405169.1">
    <property type="nucleotide sequence ID" value="NZ_JAUSUR010000001.1"/>
</dbReference>
<dbReference type="NCBIfam" id="TIGR02937">
    <property type="entry name" value="sigma70-ECF"/>
    <property type="match status" value="1"/>
</dbReference>
<reference evidence="7 8" key="1">
    <citation type="submission" date="2023-07" db="EMBL/GenBank/DDBJ databases">
        <title>Genomic Encyclopedia of Type Strains, Phase IV (KMG-IV): sequencing the most valuable type-strain genomes for metagenomic binning, comparative biology and taxonomic classification.</title>
        <authorList>
            <person name="Goeker M."/>
        </authorList>
    </citation>
    <scope>NUCLEOTIDE SEQUENCE [LARGE SCALE GENOMIC DNA]</scope>
    <source>
        <strain evidence="7 8">DSM 16784</strain>
    </source>
</reference>
<evidence type="ECO:0000313" key="8">
    <source>
        <dbReference type="Proteomes" id="UP001230220"/>
    </source>
</evidence>
<protein>
    <submittedName>
        <fullName evidence="7">RNA polymerase sigma factor (Sigma-70 family)</fullName>
    </submittedName>
</protein>
<dbReference type="InterPro" id="IPR007627">
    <property type="entry name" value="RNA_pol_sigma70_r2"/>
</dbReference>
<dbReference type="InterPro" id="IPR013325">
    <property type="entry name" value="RNA_pol_sigma_r2"/>
</dbReference>
<dbReference type="Gene3D" id="1.10.1740.10">
    <property type="match status" value="1"/>
</dbReference>
<name>A0ABU0DYR1_9FIRM</name>
<evidence type="ECO:0000256" key="2">
    <source>
        <dbReference type="ARBA" id="ARBA00023015"/>
    </source>
</evidence>
<feature type="domain" description="RNA polymerase sigma factor 70 region 4 type 2" evidence="6">
    <location>
        <begin position="123"/>
        <end position="172"/>
    </location>
</feature>
<dbReference type="InterPro" id="IPR036388">
    <property type="entry name" value="WH-like_DNA-bd_sf"/>
</dbReference>
<accession>A0ABU0DYR1</accession>
<dbReference type="EMBL" id="JAUSUR010000001">
    <property type="protein sequence ID" value="MDQ0359770.1"/>
    <property type="molecule type" value="Genomic_DNA"/>
</dbReference>
<keyword evidence="3" id="KW-0731">Sigma factor</keyword>
<keyword evidence="8" id="KW-1185">Reference proteome</keyword>
<dbReference type="Gene3D" id="1.10.10.10">
    <property type="entry name" value="Winged helix-like DNA-binding domain superfamily/Winged helix DNA-binding domain"/>
    <property type="match status" value="1"/>
</dbReference>
<dbReference type="CDD" id="cd06171">
    <property type="entry name" value="Sigma70_r4"/>
    <property type="match status" value="1"/>
</dbReference>
<dbReference type="PANTHER" id="PTHR43133">
    <property type="entry name" value="RNA POLYMERASE ECF-TYPE SIGMA FACTO"/>
    <property type="match status" value="1"/>
</dbReference>
<dbReference type="SUPFAM" id="SSF88659">
    <property type="entry name" value="Sigma3 and sigma4 domains of RNA polymerase sigma factors"/>
    <property type="match status" value="1"/>
</dbReference>
<comment type="similarity">
    <text evidence="1">Belongs to the sigma-70 factor family. ECF subfamily.</text>
</comment>
<evidence type="ECO:0000256" key="4">
    <source>
        <dbReference type="ARBA" id="ARBA00023163"/>
    </source>
</evidence>
<evidence type="ECO:0000259" key="6">
    <source>
        <dbReference type="Pfam" id="PF08281"/>
    </source>
</evidence>
<evidence type="ECO:0000313" key="7">
    <source>
        <dbReference type="EMBL" id="MDQ0359770.1"/>
    </source>
</evidence>
<comment type="caution">
    <text evidence="7">The sequence shown here is derived from an EMBL/GenBank/DDBJ whole genome shotgun (WGS) entry which is preliminary data.</text>
</comment>
<keyword evidence="4" id="KW-0804">Transcription</keyword>
<dbReference type="InterPro" id="IPR014284">
    <property type="entry name" value="RNA_pol_sigma-70_dom"/>
</dbReference>
<evidence type="ECO:0000256" key="3">
    <source>
        <dbReference type="ARBA" id="ARBA00023082"/>
    </source>
</evidence>
<dbReference type="Pfam" id="PF08281">
    <property type="entry name" value="Sigma70_r4_2"/>
    <property type="match status" value="1"/>
</dbReference>
<gene>
    <name evidence="7" type="ORF">J2S15_000501</name>
</gene>
<dbReference type="PANTHER" id="PTHR43133:SF51">
    <property type="entry name" value="RNA POLYMERASE SIGMA FACTOR"/>
    <property type="match status" value="1"/>
</dbReference>
<dbReference type="InterPro" id="IPR039425">
    <property type="entry name" value="RNA_pol_sigma-70-like"/>
</dbReference>
<dbReference type="Proteomes" id="UP001230220">
    <property type="component" value="Unassembled WGS sequence"/>
</dbReference>
<proteinExistence type="inferred from homology"/>
<keyword evidence="2" id="KW-0805">Transcription regulation</keyword>
<dbReference type="SUPFAM" id="SSF88946">
    <property type="entry name" value="Sigma2 domain of RNA polymerase sigma factors"/>
    <property type="match status" value="1"/>
</dbReference>
<dbReference type="Pfam" id="PF04542">
    <property type="entry name" value="Sigma70_r2"/>
    <property type="match status" value="1"/>
</dbReference>
<evidence type="ECO:0000259" key="5">
    <source>
        <dbReference type="Pfam" id="PF04542"/>
    </source>
</evidence>
<feature type="domain" description="RNA polymerase sigma-70 region 2" evidence="5">
    <location>
        <begin position="26"/>
        <end position="82"/>
    </location>
</feature>